<organism evidence="1 2">
    <name type="scientific">Sphagnum magellanicum</name>
    <dbReference type="NCBI Taxonomy" id="128215"/>
    <lineage>
        <taxon>Eukaryota</taxon>
        <taxon>Viridiplantae</taxon>
        <taxon>Streptophyta</taxon>
        <taxon>Embryophyta</taxon>
        <taxon>Bryophyta</taxon>
        <taxon>Sphagnophytina</taxon>
        <taxon>Sphagnopsida</taxon>
        <taxon>Sphagnales</taxon>
        <taxon>Sphagnaceae</taxon>
        <taxon>Sphagnum</taxon>
    </lineage>
</organism>
<dbReference type="Proteomes" id="UP000828922">
    <property type="component" value="Linkage Group LG07"/>
</dbReference>
<name>A0ACB8HNV5_9BRYO</name>
<sequence>MWRAAARQLGRKRLEQRRSSEHHHSFPFVSNLSERRKLASSALAAAGHVIKKGGDRESSIIDSHWSSLQASTTSSASSGLPLCPSSATAASLLPPRTRVDETLDAALYGLVNLPWLFLQSFSGQDSINPSYPVSSSNSSKAHAVAGLDYNRPFVSVAEAVEDDDETEGELETDVPFSKEGKRSTTPALDAAKKLRKKQYELRKRQLKVETEAWQKAAENYKELTLEMCRKNLAPNLPFAQSLLLGWFEPLRDAIQQEQKEFENLEFREHRSTYGPFMAQLPADMLAVITMHRLMGLLMSDQEHGCVKVLIAALQIGEAVEQEVNIFKLMNSKKKYKKKKKKDLKAAGHINTSETLSQPETTVEDEIKSTKLQKKIQKLVKQQKLRLVGTILRQASSEEAWGPAIHAKVGSRLLELMLETAFVRPPADQNAHDVTELQPAFKHTQKNYPLKSSVNRIYGVIECDPLVLREVDKSVRHMVMPYMPMLVKPKPWKGFYEGGYLRLKSSIMRTHGAKEQRDTVMDTPRRNMTQVVKALDALGETPWRINGRVLDVLERMWREGGRLADLVDHCNVPVPDRPNTEDAIELRDWRRASATAKRINSERHSMRCDTELKLAVARQLRNEESFFYPHNLDFRGRAYPMHPHLNHLGSDMCRGILEFAEGRPLGPNGLKWLKIHLANLFGGKVGKMAFQDRVAYVDNQWEKIVDSAERPLDGHRWWLEAEDPFQCLATCMDICNAVASGHPETYVSYLPVHQDGSCNGLQHYAALGRDRHGAESVNLIAGDKPADVYSGIAARVRGIMEKDALKDPATNRSAANARLLLNEIDRKLVKQTVMTSVYGVTFVGARTQILNRLKERDTTMDQSVMYSAACYAAKTTLDALGEMFKEARCIMTWLGDCAKIIASTGQAVKWNTPLGLPVVQPYRKPGRHLVKTSLQVLALRNLDADQPVLVQRQRSAFPPNFVHSLDSSHMMMTALACKDAGLLFAGVHDSYWTHAGDVEKMNHLLREKFVELYNKPILENLLSDFQEQMPNLSFPEVPERGCLDLEEVLKATYFFN</sequence>
<comment type="caution">
    <text evidence="1">The sequence shown here is derived from an EMBL/GenBank/DDBJ whole genome shotgun (WGS) entry which is preliminary data.</text>
</comment>
<protein>
    <submittedName>
        <fullName evidence="1">Uncharacterized protein</fullName>
    </submittedName>
</protein>
<gene>
    <name evidence="1" type="ORF">CY35_07G106900</name>
</gene>
<evidence type="ECO:0000313" key="1">
    <source>
        <dbReference type="EMBL" id="KAH9557861.1"/>
    </source>
</evidence>
<reference evidence="2" key="1">
    <citation type="journal article" date="2022" name="New Phytol.">
        <title>Phylogenomic structure and speciation in an emerging model: the Sphagnum magellanicum complex (Bryophyta).</title>
        <authorList>
            <person name="Shaw A.J."/>
            <person name="Piatkowski B."/>
            <person name="Duffy A.M."/>
            <person name="Aguero B."/>
            <person name="Imwattana K."/>
            <person name="Nieto-Lugilde M."/>
            <person name="Healey A."/>
            <person name="Weston D.J."/>
            <person name="Patel M.N."/>
            <person name="Schmutz J."/>
            <person name="Grimwood J."/>
            <person name="Yavitt J.B."/>
            <person name="Hassel K."/>
            <person name="Stenoien H.K."/>
            <person name="Flatberg K.I."/>
            <person name="Bickford C.P."/>
            <person name="Hicks K.A."/>
        </authorList>
    </citation>
    <scope>NUCLEOTIDE SEQUENCE [LARGE SCALE GENOMIC DNA]</scope>
</reference>
<dbReference type="EMBL" id="CM038913">
    <property type="protein sequence ID" value="KAH9557861.1"/>
    <property type="molecule type" value="Genomic_DNA"/>
</dbReference>
<proteinExistence type="predicted"/>
<keyword evidence="2" id="KW-1185">Reference proteome</keyword>
<accession>A0ACB8HNV5</accession>
<evidence type="ECO:0000313" key="2">
    <source>
        <dbReference type="Proteomes" id="UP000828922"/>
    </source>
</evidence>